<dbReference type="GO" id="GO:0032259">
    <property type="term" value="P:methylation"/>
    <property type="evidence" value="ECO:0007669"/>
    <property type="project" value="UniProtKB-KW"/>
</dbReference>
<dbReference type="RefSeq" id="WP_083950529.1">
    <property type="nucleotide sequence ID" value="NZ_FTOQ01000004.1"/>
</dbReference>
<dbReference type="STRING" id="633194.SAMN05421759_10415"/>
<keyword evidence="1" id="KW-0489">Methyltransferase</keyword>
<name>A0A1N7M613_9RHOB</name>
<proteinExistence type="predicted"/>
<sequence>MTSAPEGADWDPGTYHRFRGLRLRPALDLLRAIGPLPEGNVIDLGCGTGAVGPALGQLRRRLVGVDASPAMLDHAERSGSYTTVEQMDLAEWRAETPPAMIFANAALHWLKDHATLMPRLAKMLTQGGVLAVQCPNQNRAPSHRLWLQIADELFPGRVDRANLPAVLLPAEYHRLLAPLGAVTLWETEYYQELAPDAEGHPVRRFTEGTFARPILSALSADERARLIREYEQVIGKAYPEGPGGTVLFPFRRLFFTLKV</sequence>
<accession>A0A1N7M613</accession>
<dbReference type="InterPro" id="IPR023149">
    <property type="entry name" value="Trans_acon_MeTrfase_C"/>
</dbReference>
<dbReference type="PANTHER" id="PTHR43861">
    <property type="entry name" value="TRANS-ACONITATE 2-METHYLTRANSFERASE-RELATED"/>
    <property type="match status" value="1"/>
</dbReference>
<dbReference type="SUPFAM" id="SSF53335">
    <property type="entry name" value="S-adenosyl-L-methionine-dependent methyltransferases"/>
    <property type="match status" value="1"/>
</dbReference>
<keyword evidence="1" id="KW-0808">Transferase</keyword>
<dbReference type="Gene3D" id="3.40.50.150">
    <property type="entry name" value="Vaccinia Virus protein VP39"/>
    <property type="match status" value="1"/>
</dbReference>
<dbReference type="InterPro" id="IPR029063">
    <property type="entry name" value="SAM-dependent_MTases_sf"/>
</dbReference>
<dbReference type="AlphaFoldDB" id="A0A1N7M613"/>
<gene>
    <name evidence="1" type="ORF">SAMN05421759_10415</name>
</gene>
<reference evidence="2" key="1">
    <citation type="submission" date="2017-01" db="EMBL/GenBank/DDBJ databases">
        <authorList>
            <person name="Varghese N."/>
            <person name="Submissions S."/>
        </authorList>
    </citation>
    <scope>NUCLEOTIDE SEQUENCE [LARGE SCALE GENOMIC DNA]</scope>
    <source>
        <strain evidence="2">DSM 29430</strain>
    </source>
</reference>
<dbReference type="Proteomes" id="UP000186684">
    <property type="component" value="Unassembled WGS sequence"/>
</dbReference>
<dbReference type="EMBL" id="FTOQ01000004">
    <property type="protein sequence ID" value="SIS81576.1"/>
    <property type="molecule type" value="Genomic_DNA"/>
</dbReference>
<dbReference type="Gene3D" id="1.10.150.290">
    <property type="entry name" value="S-adenosyl-L-methionine-dependent methyltransferases"/>
    <property type="match status" value="1"/>
</dbReference>
<dbReference type="PANTHER" id="PTHR43861:SF1">
    <property type="entry name" value="TRANS-ACONITATE 2-METHYLTRANSFERASE"/>
    <property type="match status" value="1"/>
</dbReference>
<dbReference type="Pfam" id="PF13489">
    <property type="entry name" value="Methyltransf_23"/>
    <property type="match status" value="1"/>
</dbReference>
<keyword evidence="2" id="KW-1185">Reference proteome</keyword>
<dbReference type="CDD" id="cd02440">
    <property type="entry name" value="AdoMet_MTases"/>
    <property type="match status" value="1"/>
</dbReference>
<dbReference type="GO" id="GO:0030798">
    <property type="term" value="F:trans-aconitate 2-methyltransferase activity"/>
    <property type="evidence" value="ECO:0007669"/>
    <property type="project" value="InterPro"/>
</dbReference>
<organism evidence="1 2">
    <name type="scientific">Roseivivax lentus</name>
    <dbReference type="NCBI Taxonomy" id="633194"/>
    <lineage>
        <taxon>Bacteria</taxon>
        <taxon>Pseudomonadati</taxon>
        <taxon>Pseudomonadota</taxon>
        <taxon>Alphaproteobacteria</taxon>
        <taxon>Rhodobacterales</taxon>
        <taxon>Roseobacteraceae</taxon>
        <taxon>Roseivivax</taxon>
    </lineage>
</organism>
<protein>
    <submittedName>
        <fullName evidence="1">Trans-aconitate 2-methyltransferase</fullName>
    </submittedName>
</protein>
<evidence type="ECO:0000313" key="1">
    <source>
        <dbReference type="EMBL" id="SIS81576.1"/>
    </source>
</evidence>
<dbReference type="OrthoDB" id="9795085at2"/>
<evidence type="ECO:0000313" key="2">
    <source>
        <dbReference type="Proteomes" id="UP000186684"/>
    </source>
</evidence>